<dbReference type="GO" id="GO:0030422">
    <property type="term" value="P:siRNA processing"/>
    <property type="evidence" value="ECO:0007669"/>
    <property type="project" value="TreeGrafter"/>
</dbReference>
<dbReference type="Gene3D" id="1.10.8.790">
    <property type="entry name" value="RNA-dependent RNA polymerase, slab domain, helical subdomain-like"/>
    <property type="match status" value="1"/>
</dbReference>
<protein>
    <recommendedName>
        <fullName evidence="1">RNA-dependent RNA polymerase</fullName>
        <ecNumber evidence="1">2.7.7.48</ecNumber>
    </recommendedName>
</protein>
<feature type="domain" description="Death" evidence="3">
    <location>
        <begin position="1161"/>
        <end position="1206"/>
    </location>
</feature>
<keyword evidence="1" id="KW-0696">RNA-directed RNA polymerase</keyword>
<dbReference type="GO" id="GO:0003968">
    <property type="term" value="F:RNA-directed RNA polymerase activity"/>
    <property type="evidence" value="ECO:0007669"/>
    <property type="project" value="UniProtKB-KW"/>
</dbReference>
<evidence type="ECO:0000313" key="5">
    <source>
        <dbReference type="Proteomes" id="UP001201980"/>
    </source>
</evidence>
<comment type="similarity">
    <text evidence="1">Belongs to the RdRP family.</text>
</comment>
<keyword evidence="1" id="KW-0694">RNA-binding</keyword>
<dbReference type="InterPro" id="IPR007855">
    <property type="entry name" value="RDRP"/>
</dbReference>
<feature type="compositionally biased region" description="Acidic residues" evidence="2">
    <location>
        <begin position="278"/>
        <end position="288"/>
    </location>
</feature>
<feature type="region of interest" description="Disordered" evidence="2">
    <location>
        <begin position="153"/>
        <end position="247"/>
    </location>
</feature>
<dbReference type="EC" id="2.7.7.48" evidence="1"/>
<dbReference type="Pfam" id="PF05183">
    <property type="entry name" value="RdRP"/>
    <property type="match status" value="1"/>
</dbReference>
<dbReference type="Proteomes" id="UP001201980">
    <property type="component" value="Unassembled WGS sequence"/>
</dbReference>
<dbReference type="InterPro" id="IPR000488">
    <property type="entry name" value="Death_dom"/>
</dbReference>
<dbReference type="GO" id="GO:0031380">
    <property type="term" value="C:nuclear RNA-directed RNA polymerase complex"/>
    <property type="evidence" value="ECO:0007669"/>
    <property type="project" value="TreeGrafter"/>
</dbReference>
<feature type="compositionally biased region" description="Low complexity" evidence="2">
    <location>
        <begin position="234"/>
        <end position="247"/>
    </location>
</feature>
<feature type="region of interest" description="Disordered" evidence="2">
    <location>
        <begin position="262"/>
        <end position="288"/>
    </location>
</feature>
<comment type="caution">
    <text evidence="4">The sequence shown here is derived from an EMBL/GenBank/DDBJ whole genome shotgun (WGS) entry which is preliminary data.</text>
</comment>
<organism evidence="4 5">
    <name type="scientific">Zalerion maritima</name>
    <dbReference type="NCBI Taxonomy" id="339359"/>
    <lineage>
        <taxon>Eukaryota</taxon>
        <taxon>Fungi</taxon>
        <taxon>Dikarya</taxon>
        <taxon>Ascomycota</taxon>
        <taxon>Pezizomycotina</taxon>
        <taxon>Sordariomycetes</taxon>
        <taxon>Lulworthiomycetidae</taxon>
        <taxon>Lulworthiales</taxon>
        <taxon>Lulworthiaceae</taxon>
        <taxon>Zalerion</taxon>
    </lineage>
</organism>
<dbReference type="PROSITE" id="PS50017">
    <property type="entry name" value="DEATH_DOMAIN"/>
    <property type="match status" value="1"/>
</dbReference>
<sequence>MPWKTHQALQGTGLPTRPRADQVNPEADLKRQIRGLNSDYNLGIVTSENDVVYQRLQQFSTQNKLNHFIKEFATYAASSRTLEKWKEHDPTRTFPRALTRPEREQLRGCLIRCAGDFETAQPQARSFPGALPSTSYPGPAVVPIPTKAVSFPSHRPSVGLDPSTAFRQNTDGTFDTREESNPPPACQMLRKKRPSDGARLQPSPEKRQCRKGLGKTITATQDSPPSPTQANDRVWSSRVPSSSAYSVSDDIEMQNALWESAENIDQPKQLQEEHDTYDGGDGDDETEETASFVTSYEMLDPEPLSDSTGCDDKVRDRVVKEVGKRLENNIWPGLPDCMKSLPFPVIWEVARVAKHCGLTLAHDTMIDVDLAWKEMPHRTFWRSLKELDVFKDKPFPEPSDSEAWEAALGRTSSTHRGVQYSAKGEFPPGSPSQPLFRVTLSPIRLELTHRLGRQFGPEKFLEVLFPTLEHKTLPVAGGLRDHGDAVVEKFVEWITSERHVLLGKRWSAFFIKDATKKTNFKRGEFGSLTSKTDFMRRYYMFREDTEMPKLRRHDVVNWLLQLKSNTKNHKQPYLKLFSRITLGVSRTRPTVAVRQDQIKHMEKDVLSEAIPNEEQVVMNDGCARMSRGLARQITEHLGLDFNPCAFQGRFGSAKGMWVVDVMGADEDEDAIWIETYPSQRKWICDYRDENQRTFDVRDYAPCTIQSASVNTQLLPVLEHGAIDRNKMREDLAELIRRSIEQELAKQEVAMQTPNEALLWINQLRKPAVSRLEASVSDGKSNAFGPLLGSFPDKTDDQIAFLVQQNFHPQEQKLIQDLAKKARDDHCARMLQELKFQVGCSGYFFMIADMWGVLKEGEVHVCFADVFQDEATHFSDTMLDDCDVLVSRSPAHLPSDVQRAKAVFCRQLRKLKNVVVFSTKGSQPLADKLSGGDYDGDLAWVCWDQNLARNFSNSAVPECPTELSLRKEEGTYRDLMRAKRTHKKSVANMIQRGLQFNCQGSSLGRMTAYKEQVCYQTGEIASKPVVLLSHLLGLLVDQAKQGTIFTMDDFVELRKSQGLPPQNQLVQPAFKDKALTEWRKKGEPFPKHVCDYLRFVVAKQAIDAGRARFNKILDQTGATYRDNDLVMWSDRLEKKYPSMHKQLKEDLYSLRSDWDDNSSGRVGAEWRGLVRNLHWDYHDIKPLATDGVDLELLEDLGMPGNNILSTWSLCKASTLFKITWSSNRTATHHKFLWHMCGQELGIIKVRASGNVSVLVGDCHAILKVDKKAVARQTGRLIGVGEDLDVYGSADV</sequence>
<keyword evidence="5" id="KW-1185">Reference proteome</keyword>
<dbReference type="GO" id="GO:0003723">
    <property type="term" value="F:RNA binding"/>
    <property type="evidence" value="ECO:0007669"/>
    <property type="project" value="UniProtKB-KW"/>
</dbReference>
<evidence type="ECO:0000259" key="3">
    <source>
        <dbReference type="PROSITE" id="PS50017"/>
    </source>
</evidence>
<evidence type="ECO:0000313" key="4">
    <source>
        <dbReference type="EMBL" id="KAJ2903833.1"/>
    </source>
</evidence>
<evidence type="ECO:0000256" key="2">
    <source>
        <dbReference type="SAM" id="MobiDB-lite"/>
    </source>
</evidence>
<dbReference type="InterPro" id="IPR057596">
    <property type="entry name" value="RDRP_core"/>
</dbReference>
<dbReference type="PANTHER" id="PTHR23079:SF14">
    <property type="entry name" value="RNA-DEPENDENT RNA POLYMERASE"/>
    <property type="match status" value="1"/>
</dbReference>
<dbReference type="EMBL" id="JAKWBI020000070">
    <property type="protein sequence ID" value="KAJ2903833.1"/>
    <property type="molecule type" value="Genomic_DNA"/>
</dbReference>
<comment type="catalytic activity">
    <reaction evidence="1">
        <text>RNA(n) + a ribonucleoside 5'-triphosphate = RNA(n+1) + diphosphate</text>
        <dbReference type="Rhea" id="RHEA:21248"/>
        <dbReference type="Rhea" id="RHEA-COMP:14527"/>
        <dbReference type="Rhea" id="RHEA-COMP:17342"/>
        <dbReference type="ChEBI" id="CHEBI:33019"/>
        <dbReference type="ChEBI" id="CHEBI:61557"/>
        <dbReference type="ChEBI" id="CHEBI:140395"/>
        <dbReference type="EC" id="2.7.7.48"/>
    </reaction>
</comment>
<feature type="compositionally biased region" description="Polar residues" evidence="2">
    <location>
        <begin position="217"/>
        <end position="231"/>
    </location>
</feature>
<evidence type="ECO:0000256" key="1">
    <source>
        <dbReference type="RuleBase" id="RU363098"/>
    </source>
</evidence>
<name>A0AAD5RTL6_9PEZI</name>
<reference evidence="4" key="1">
    <citation type="submission" date="2022-07" db="EMBL/GenBank/DDBJ databases">
        <title>Draft genome sequence of Zalerion maritima ATCC 34329, a (micro)plastics degrading marine fungus.</title>
        <authorList>
            <person name="Paco A."/>
            <person name="Goncalves M.F.M."/>
            <person name="Rocha-Santos T.A.P."/>
            <person name="Alves A."/>
        </authorList>
    </citation>
    <scope>NUCLEOTIDE SEQUENCE</scope>
    <source>
        <strain evidence="4">ATCC 34329</strain>
    </source>
</reference>
<proteinExistence type="inferred from homology"/>
<feature type="region of interest" description="Disordered" evidence="2">
    <location>
        <begin position="1"/>
        <end position="24"/>
    </location>
</feature>
<dbReference type="GO" id="GO:0007165">
    <property type="term" value="P:signal transduction"/>
    <property type="evidence" value="ECO:0007669"/>
    <property type="project" value="InterPro"/>
</dbReference>
<keyword evidence="1" id="KW-0808">Transferase</keyword>
<gene>
    <name evidence="4" type="ORF">MKZ38_009309</name>
</gene>
<keyword evidence="1" id="KW-0548">Nucleotidyltransferase</keyword>
<dbReference type="PANTHER" id="PTHR23079">
    <property type="entry name" value="RNA-DEPENDENT RNA POLYMERASE"/>
    <property type="match status" value="1"/>
</dbReference>
<accession>A0AAD5RTL6</accession>